<accession>A0AAW0BLI1</accession>
<dbReference type="SMART" id="SM00384">
    <property type="entry name" value="AT_hook"/>
    <property type="match status" value="3"/>
</dbReference>
<dbReference type="GO" id="GO:0003677">
    <property type="term" value="F:DNA binding"/>
    <property type="evidence" value="ECO:0007669"/>
    <property type="project" value="InterPro"/>
</dbReference>
<keyword evidence="3" id="KW-1185">Reference proteome</keyword>
<dbReference type="InterPro" id="IPR017956">
    <property type="entry name" value="AT_hook_DNA-bd_motif"/>
</dbReference>
<dbReference type="Pfam" id="PF02178">
    <property type="entry name" value="AT_hook"/>
    <property type="match status" value="3"/>
</dbReference>
<dbReference type="EMBL" id="JAWWNJ010000030">
    <property type="protein sequence ID" value="KAK7027128.1"/>
    <property type="molecule type" value="Genomic_DNA"/>
</dbReference>
<feature type="region of interest" description="Disordered" evidence="1">
    <location>
        <begin position="1"/>
        <end position="94"/>
    </location>
</feature>
<evidence type="ECO:0000313" key="2">
    <source>
        <dbReference type="EMBL" id="KAK7027128.1"/>
    </source>
</evidence>
<feature type="compositionally biased region" description="Basic and acidic residues" evidence="1">
    <location>
        <begin position="35"/>
        <end position="45"/>
    </location>
</feature>
<name>A0AAW0BLI1_9AGAR</name>
<protein>
    <submittedName>
        <fullName evidence="2">Uncharacterized protein</fullName>
    </submittedName>
</protein>
<comment type="caution">
    <text evidence="2">The sequence shown here is derived from an EMBL/GenBank/DDBJ whole genome shotgun (WGS) entry which is preliminary data.</text>
</comment>
<sequence>MTSRGLSKASAGGRAKLAERPNSAGKRGRPSKASVAEDKQEEPAVVRKRGRPSKASGAEDKEQEAEQPVRKRGRPSKASFAATENVNEEATTTE</sequence>
<proteinExistence type="predicted"/>
<reference evidence="2 3" key="1">
    <citation type="journal article" date="2024" name="J Genomics">
        <title>Draft genome sequencing and assembly of Favolaschia claudopus CIRM-BRFM 2984 isolated from oak limbs.</title>
        <authorList>
            <person name="Navarro D."/>
            <person name="Drula E."/>
            <person name="Chaduli D."/>
            <person name="Cazenave R."/>
            <person name="Ahrendt S."/>
            <person name="Wang J."/>
            <person name="Lipzen A."/>
            <person name="Daum C."/>
            <person name="Barry K."/>
            <person name="Grigoriev I.V."/>
            <person name="Favel A."/>
            <person name="Rosso M.N."/>
            <person name="Martin F."/>
        </authorList>
    </citation>
    <scope>NUCLEOTIDE SEQUENCE [LARGE SCALE GENOMIC DNA]</scope>
    <source>
        <strain evidence="2 3">CIRM-BRFM 2984</strain>
    </source>
</reference>
<dbReference type="Proteomes" id="UP001362999">
    <property type="component" value="Unassembled WGS sequence"/>
</dbReference>
<dbReference type="PRINTS" id="PR00929">
    <property type="entry name" value="ATHOOK"/>
</dbReference>
<feature type="compositionally biased region" description="Low complexity" evidence="1">
    <location>
        <begin position="81"/>
        <end position="94"/>
    </location>
</feature>
<organism evidence="2 3">
    <name type="scientific">Favolaschia claudopus</name>
    <dbReference type="NCBI Taxonomy" id="2862362"/>
    <lineage>
        <taxon>Eukaryota</taxon>
        <taxon>Fungi</taxon>
        <taxon>Dikarya</taxon>
        <taxon>Basidiomycota</taxon>
        <taxon>Agaricomycotina</taxon>
        <taxon>Agaricomycetes</taxon>
        <taxon>Agaricomycetidae</taxon>
        <taxon>Agaricales</taxon>
        <taxon>Marasmiineae</taxon>
        <taxon>Mycenaceae</taxon>
        <taxon>Favolaschia</taxon>
    </lineage>
</organism>
<dbReference type="AlphaFoldDB" id="A0AAW0BLI1"/>
<evidence type="ECO:0000256" key="1">
    <source>
        <dbReference type="SAM" id="MobiDB-lite"/>
    </source>
</evidence>
<evidence type="ECO:0000313" key="3">
    <source>
        <dbReference type="Proteomes" id="UP001362999"/>
    </source>
</evidence>
<gene>
    <name evidence="2" type="ORF">R3P38DRAFT_3268096</name>
</gene>